<dbReference type="EMBL" id="BPQJ01000006">
    <property type="protein sequence ID" value="GJD61600.1"/>
    <property type="molecule type" value="Genomic_DNA"/>
</dbReference>
<dbReference type="Gene3D" id="3.10.20.310">
    <property type="entry name" value="membrane protein fhac"/>
    <property type="match status" value="1"/>
</dbReference>
<dbReference type="InterPro" id="IPR039910">
    <property type="entry name" value="D15-like"/>
</dbReference>
<accession>A0AA37M3V6</accession>
<feature type="domain" description="Bacterial surface antigen (D15)" evidence="6">
    <location>
        <begin position="364"/>
        <end position="678"/>
    </location>
</feature>
<dbReference type="Gene3D" id="2.40.160.50">
    <property type="entry name" value="membrane protein fhac: a member of the omp85/tpsb transporter family"/>
    <property type="match status" value="1"/>
</dbReference>
<evidence type="ECO:0000259" key="6">
    <source>
        <dbReference type="Pfam" id="PF01103"/>
    </source>
</evidence>
<keyword evidence="4" id="KW-0472">Membrane</keyword>
<gene>
    <name evidence="7" type="primary">bamA_1</name>
    <name evidence="7" type="ORF">MPEAHAMD_1743</name>
</gene>
<dbReference type="AlphaFoldDB" id="A0AA37M3V6"/>
<comment type="caution">
    <text evidence="7">The sequence shown here is derived from an EMBL/GenBank/DDBJ whole genome shotgun (WGS) entry which is preliminary data.</text>
</comment>
<feature type="compositionally biased region" description="Basic and acidic residues" evidence="5">
    <location>
        <begin position="7"/>
        <end position="16"/>
    </location>
</feature>
<evidence type="ECO:0000313" key="8">
    <source>
        <dbReference type="Proteomes" id="UP001055286"/>
    </source>
</evidence>
<dbReference type="PANTHER" id="PTHR12815">
    <property type="entry name" value="SORTING AND ASSEMBLY MACHINERY SAMM50 PROTEIN FAMILY MEMBER"/>
    <property type="match status" value="1"/>
</dbReference>
<dbReference type="Pfam" id="PF01103">
    <property type="entry name" value="Omp85"/>
    <property type="match status" value="1"/>
</dbReference>
<dbReference type="InterPro" id="IPR000184">
    <property type="entry name" value="Bac_surfAg_D15"/>
</dbReference>
<sequence length="678" mass="71702">MQARPGGMRDRVERRGAPGARPSAGVAGAGVARALGLGLALGLGPAEPARAFDLFGLFNSDEAPPAPSPAALPYAVRFQGVEDEDLLRALQDTSSLYRLRNDAPPDGEGLLRRAEADAPRLVDALWGFGYYAGTVSFRIEDVVLGGDAAARSAVRAAEAARNRSLVAVRISVDQGPLYHLRSITVLDPAGVPFPPEAVPARLTRLGDDVPARSSTVLAREAALVDQFRREGHPFAKVLRRDPVVDHAARAMDVTFVVDPGPKAALGTVTVRGTKNLDPAVVRSFIYAEPGDPYSPQALTDIRRSVSRIEALGGVRVREGTALDPDGTLPVFVDVTERTPHIVGVSARYSTVDGPGVRAYWADRNLFGGGETLRIDADLSYLGLGTDYYARRRKLAGIETNGLGGRLAATFVKPALFGTRNDLLASAFIGREVQQSYLSDATGGTVAIRHRFADAFSAQVGIDGRVGSDRDALGRVDYGLLGLNAGVTYDSTDSLLDPTKGFRVTASLTPYAGLGNSPDLLIAKAQGSTYYAFDDEARYIVAARLGFGSVSGANLADIPASLRFFAGGGGSIRGYSYRTVGPIGPYQLPIGGRSLLEGSIEGRIKITDTIGIVPFVDAGTAFAGTLPDFDERIRVAAGLGLRYYTGIGPIRVDLAVPLNPDKQLKQPPVALYISLGQAF</sequence>
<evidence type="ECO:0000256" key="5">
    <source>
        <dbReference type="SAM" id="MobiDB-lite"/>
    </source>
</evidence>
<evidence type="ECO:0000256" key="2">
    <source>
        <dbReference type="ARBA" id="ARBA00022452"/>
    </source>
</evidence>
<reference evidence="7" key="2">
    <citation type="submission" date="2021-08" db="EMBL/GenBank/DDBJ databases">
        <authorList>
            <person name="Tani A."/>
            <person name="Ola A."/>
            <person name="Ogura Y."/>
            <person name="Katsura K."/>
            <person name="Hayashi T."/>
        </authorList>
    </citation>
    <scope>NUCLEOTIDE SEQUENCE</scope>
    <source>
        <strain evidence="7">JCM 32048</strain>
    </source>
</reference>
<evidence type="ECO:0000256" key="3">
    <source>
        <dbReference type="ARBA" id="ARBA00022692"/>
    </source>
</evidence>
<name>A0AA37M3V6_9HYPH</name>
<evidence type="ECO:0000256" key="1">
    <source>
        <dbReference type="ARBA" id="ARBA00004370"/>
    </source>
</evidence>
<proteinExistence type="predicted"/>
<protein>
    <submittedName>
        <fullName evidence="7">Outer membrane protein assembly factor BamA</fullName>
    </submittedName>
</protein>
<comment type="subcellular location">
    <subcellularLocation>
        <location evidence="1">Membrane</location>
    </subcellularLocation>
</comment>
<dbReference type="Proteomes" id="UP001055286">
    <property type="component" value="Unassembled WGS sequence"/>
</dbReference>
<evidence type="ECO:0000256" key="4">
    <source>
        <dbReference type="ARBA" id="ARBA00023136"/>
    </source>
</evidence>
<evidence type="ECO:0000313" key="7">
    <source>
        <dbReference type="EMBL" id="GJD61600.1"/>
    </source>
</evidence>
<dbReference type="PANTHER" id="PTHR12815:SF18">
    <property type="entry name" value="SORTING AND ASSEMBLY MACHINERY COMPONENT 50 HOMOLOG"/>
    <property type="match status" value="1"/>
</dbReference>
<keyword evidence="2" id="KW-1134">Transmembrane beta strand</keyword>
<organism evidence="7 8">
    <name type="scientific">Methylobacterium frigidaeris</name>
    <dbReference type="NCBI Taxonomy" id="2038277"/>
    <lineage>
        <taxon>Bacteria</taxon>
        <taxon>Pseudomonadati</taxon>
        <taxon>Pseudomonadota</taxon>
        <taxon>Alphaproteobacteria</taxon>
        <taxon>Hyphomicrobiales</taxon>
        <taxon>Methylobacteriaceae</taxon>
        <taxon>Methylobacterium</taxon>
    </lineage>
</organism>
<keyword evidence="3" id="KW-0812">Transmembrane</keyword>
<dbReference type="GO" id="GO:0019867">
    <property type="term" value="C:outer membrane"/>
    <property type="evidence" value="ECO:0007669"/>
    <property type="project" value="InterPro"/>
</dbReference>
<reference evidence="7" key="1">
    <citation type="journal article" date="2016" name="Front. Microbiol.">
        <title>Genome Sequence of the Piezophilic, Mesophilic Sulfate-Reducing Bacterium Desulfovibrio indicus J2T.</title>
        <authorList>
            <person name="Cao J."/>
            <person name="Maignien L."/>
            <person name="Shao Z."/>
            <person name="Alain K."/>
            <person name="Jebbar M."/>
        </authorList>
    </citation>
    <scope>NUCLEOTIDE SEQUENCE</scope>
    <source>
        <strain evidence="7">JCM 32048</strain>
    </source>
</reference>
<keyword evidence="8" id="KW-1185">Reference proteome</keyword>
<feature type="region of interest" description="Disordered" evidence="5">
    <location>
        <begin position="1"/>
        <end position="25"/>
    </location>
</feature>